<reference evidence="2" key="1">
    <citation type="journal article" date="2020" name="mSystems">
        <title>Genome- and Community-Level Interaction Insights into Carbon Utilization and Element Cycling Functions of Hydrothermarchaeota in Hydrothermal Sediment.</title>
        <authorList>
            <person name="Zhou Z."/>
            <person name="Liu Y."/>
            <person name="Xu W."/>
            <person name="Pan J."/>
            <person name="Luo Z.H."/>
            <person name="Li M."/>
        </authorList>
    </citation>
    <scope>NUCLEOTIDE SEQUENCE [LARGE SCALE GENOMIC DNA]</scope>
    <source>
        <strain evidence="2">SpSt-783</strain>
    </source>
</reference>
<sequence length="300" mass="34120">MERNKVKFFYALTRIDRRLIYLVLTVLVILPFFLKFSIPQNIMPQTKRLFDFIERLNPEDNKAVLVSIDYTPQTMPECHPMAISILTHCFKKRIPVLGVSFDPQAPGLAIEAFNTVINNLNARAKTYSDSIIYGRDYVYLGWKSGRIAALMEMGEKISNVFPRDYYNNYTDSLPLMERIKNYRDISIAIILAAADYPQEWLMYAQARYGLKLGAGLTAVMAPKYYPFLQTGQLSGMMSGMKGAAEYENLLLTAGYTEETGKAEIGMNSQTLIHLLIIFLIIIGNIGYMATRKQSVKRQNG</sequence>
<dbReference type="AlphaFoldDB" id="A0A7C6EFX1"/>
<proteinExistence type="predicted"/>
<name>A0A7C6EFX1_UNCW3</name>
<protein>
    <submittedName>
        <fullName evidence="2">Uncharacterized protein</fullName>
    </submittedName>
</protein>
<organism evidence="2">
    <name type="scientific">candidate division WOR-3 bacterium</name>
    <dbReference type="NCBI Taxonomy" id="2052148"/>
    <lineage>
        <taxon>Bacteria</taxon>
        <taxon>Bacteria division WOR-3</taxon>
    </lineage>
</organism>
<evidence type="ECO:0000256" key="1">
    <source>
        <dbReference type="SAM" id="Phobius"/>
    </source>
</evidence>
<dbReference type="EMBL" id="DTHJ01000008">
    <property type="protein sequence ID" value="HHS62083.1"/>
    <property type="molecule type" value="Genomic_DNA"/>
</dbReference>
<keyword evidence="1" id="KW-0472">Membrane</keyword>
<comment type="caution">
    <text evidence="2">The sequence shown here is derived from an EMBL/GenBank/DDBJ whole genome shotgun (WGS) entry which is preliminary data.</text>
</comment>
<keyword evidence="1" id="KW-0812">Transmembrane</keyword>
<feature type="transmembrane region" description="Helical" evidence="1">
    <location>
        <begin position="271"/>
        <end position="290"/>
    </location>
</feature>
<gene>
    <name evidence="2" type="ORF">ENV70_00500</name>
</gene>
<accession>A0A7C6EFX1</accession>
<feature type="transmembrane region" description="Helical" evidence="1">
    <location>
        <begin position="20"/>
        <end position="38"/>
    </location>
</feature>
<keyword evidence="1" id="KW-1133">Transmembrane helix</keyword>
<evidence type="ECO:0000313" key="2">
    <source>
        <dbReference type="EMBL" id="HHS62083.1"/>
    </source>
</evidence>